<sequence length="156" mass="17322">MRNQNAVVSSFVLLLRICRITVTTTVWAVNLDKFLQNGDLCSEQDNVARRVLEQLIGFPVTGHRRNELSQGLDLVRHRRVRRSSVFSGAELGSPAGGRSSPRLCNSKVASDGNLFGSHRGCGRRGGGLEEELTAAARRLERERGKKKEGTFRFRSV</sequence>
<protein>
    <recommendedName>
        <fullName evidence="4">Secreted protein</fullName>
    </recommendedName>
</protein>
<dbReference type="AlphaFoldDB" id="A0A484MSS9"/>
<dbReference type="Proteomes" id="UP000595140">
    <property type="component" value="Unassembled WGS sequence"/>
</dbReference>
<keyword evidence="3" id="KW-1185">Reference proteome</keyword>
<accession>A0A484MSS9</accession>
<evidence type="ECO:0000313" key="3">
    <source>
        <dbReference type="Proteomes" id="UP000595140"/>
    </source>
</evidence>
<evidence type="ECO:0008006" key="4">
    <source>
        <dbReference type="Google" id="ProtNLM"/>
    </source>
</evidence>
<evidence type="ECO:0000313" key="2">
    <source>
        <dbReference type="EMBL" id="VFQ91975.1"/>
    </source>
</evidence>
<keyword evidence="1" id="KW-0732">Signal</keyword>
<name>A0A484MSS9_9ASTE</name>
<feature type="signal peptide" evidence="1">
    <location>
        <begin position="1"/>
        <end position="28"/>
    </location>
</feature>
<dbReference type="EMBL" id="OOIL02004480">
    <property type="protein sequence ID" value="VFQ91975.1"/>
    <property type="molecule type" value="Genomic_DNA"/>
</dbReference>
<organism evidence="2 3">
    <name type="scientific">Cuscuta campestris</name>
    <dbReference type="NCBI Taxonomy" id="132261"/>
    <lineage>
        <taxon>Eukaryota</taxon>
        <taxon>Viridiplantae</taxon>
        <taxon>Streptophyta</taxon>
        <taxon>Embryophyta</taxon>
        <taxon>Tracheophyta</taxon>
        <taxon>Spermatophyta</taxon>
        <taxon>Magnoliopsida</taxon>
        <taxon>eudicotyledons</taxon>
        <taxon>Gunneridae</taxon>
        <taxon>Pentapetalae</taxon>
        <taxon>asterids</taxon>
        <taxon>lamiids</taxon>
        <taxon>Solanales</taxon>
        <taxon>Convolvulaceae</taxon>
        <taxon>Cuscuteae</taxon>
        <taxon>Cuscuta</taxon>
        <taxon>Cuscuta subgen. Grammica</taxon>
        <taxon>Cuscuta sect. Cleistogrammica</taxon>
    </lineage>
</organism>
<reference evidence="2 3" key="1">
    <citation type="submission" date="2018-04" db="EMBL/GenBank/DDBJ databases">
        <authorList>
            <person name="Vogel A."/>
        </authorList>
    </citation>
    <scope>NUCLEOTIDE SEQUENCE [LARGE SCALE GENOMIC DNA]</scope>
</reference>
<proteinExistence type="predicted"/>
<gene>
    <name evidence="2" type="ORF">CCAM_LOCUS33751</name>
</gene>
<feature type="chain" id="PRO_5019849933" description="Secreted protein" evidence="1">
    <location>
        <begin position="29"/>
        <end position="156"/>
    </location>
</feature>
<evidence type="ECO:0000256" key="1">
    <source>
        <dbReference type="SAM" id="SignalP"/>
    </source>
</evidence>